<protein>
    <submittedName>
        <fullName evidence="1">Uncharacterized protein</fullName>
    </submittedName>
</protein>
<dbReference type="EMBL" id="KY774314">
    <property type="protein sequence ID" value="ART32244.1"/>
    <property type="molecule type" value="Genomic_DNA"/>
</dbReference>
<sequence length="35" mass="4249">MDHYFLEDVRFFGCKHSLPKSFMCGREKLELLSHF</sequence>
<evidence type="ECO:0000313" key="1">
    <source>
        <dbReference type="EMBL" id="ART32244.1"/>
    </source>
</evidence>
<proteinExistence type="predicted"/>
<geneLocation type="mitochondrion" evidence="1"/>
<reference evidence="1" key="1">
    <citation type="submission" date="2017-03" db="EMBL/GenBank/DDBJ databases">
        <title>The mitochondrial genome of the carnivorous plant Utricularia reniformis (Lentibulariaceae): structure, comparative analysis and evolutionary landmarks.</title>
        <authorList>
            <person name="Silva S.R."/>
            <person name="Alvarenga D.O."/>
            <person name="Michael T.P."/>
            <person name="Miranda V.F.O."/>
            <person name="Varani A.M."/>
        </authorList>
    </citation>
    <scope>NUCLEOTIDE SEQUENCE</scope>
</reference>
<keyword evidence="1" id="KW-0496">Mitochondrion</keyword>
<dbReference type="AlphaFoldDB" id="A0A1Y0B4C9"/>
<accession>A0A1Y0B4C9</accession>
<organism evidence="1">
    <name type="scientific">Utricularia reniformis</name>
    <dbReference type="NCBI Taxonomy" id="192314"/>
    <lineage>
        <taxon>Eukaryota</taxon>
        <taxon>Viridiplantae</taxon>
        <taxon>Streptophyta</taxon>
        <taxon>Embryophyta</taxon>
        <taxon>Tracheophyta</taxon>
        <taxon>Spermatophyta</taxon>
        <taxon>Magnoliopsida</taxon>
        <taxon>eudicotyledons</taxon>
        <taxon>Gunneridae</taxon>
        <taxon>Pentapetalae</taxon>
        <taxon>asterids</taxon>
        <taxon>lamiids</taxon>
        <taxon>Lamiales</taxon>
        <taxon>Lentibulariaceae</taxon>
        <taxon>Utricularia</taxon>
    </lineage>
</organism>
<name>A0A1Y0B4C9_9LAMI</name>
<gene>
    <name evidence="1" type="ORF">AEK19_MT2090</name>
</gene>